<dbReference type="GO" id="GO:0030313">
    <property type="term" value="C:cell envelope"/>
    <property type="evidence" value="ECO:0007669"/>
    <property type="project" value="UniProtKB-SubCell"/>
</dbReference>
<dbReference type="AlphaFoldDB" id="A0A0D8ZXT3"/>
<reference evidence="9 10" key="1">
    <citation type="submission" date="2015-02" db="EMBL/GenBank/DDBJ databases">
        <title>Draft genome of a novel marine cyanobacterium (Chroococcales) isolated from South Atlantic Ocean.</title>
        <authorList>
            <person name="Rigonato J."/>
            <person name="Alvarenga D.O."/>
            <person name="Branco L.H."/>
            <person name="Varani A.M."/>
            <person name="Brandini F.P."/>
            <person name="Fiore M.F."/>
        </authorList>
    </citation>
    <scope>NUCLEOTIDE SEQUENCE [LARGE SCALE GENOMIC DNA]</scope>
    <source>
        <strain evidence="9 10">CENA595</strain>
    </source>
</reference>
<dbReference type="EMBL" id="JYON01000008">
    <property type="protein sequence ID" value="KJH72031.1"/>
    <property type="molecule type" value="Genomic_DNA"/>
</dbReference>
<gene>
    <name evidence="9" type="ORF">UH38_09910</name>
</gene>
<sequence>MQTGSDNTQSCASCHFHAGADSRSKHQLSPGLLRVNADGSPDPDTAFELGGLNYQLKPSDYPFHKLADINNRKSTVISDRNDVTGSQGLFGFLFSNIFLRRAQEVGVPDLDPVFKVNNTNLLRVTGRNSPSAINAVFNFRNFWDGRAQNDFNGVNPFGKRDVNAKVVKADGSGELQEVQISLDNASLASQAVGPPLSEVEMSYKGKPFSLLGKKMLPLVPLNRQKVHPDDSVLGSYSKSPMPGMRAKYNALVQAAFQPQWWKSDRLITIDSSGKPTFTGQVGTADPSSITQFSQMEYNFPLFFGLAVQMYESTLVSDDAPIDRYLEGNTNALSAQQKLGKELFEGKAKCINCHGGPEFTNASVQNVKNERLERMVMGDGEVAVYDNGFYDIGVRPTREDLGLGGLDPFGNPLSESRLAQQGKFNDPNLDPPISPNERVAVDGAFKTPGLRNVELTAPYFHNGGQLTLRQVVDFYNRGGDFHEQNIANLDPDIENLGLNNAEKDALVAFMRALTDDRVRYQKAPFDHPQLFVTNGHQGTGTAITDDGTGKATVQMREIPAVGRKGGTPLTNFLASAS</sequence>
<keyword evidence="5" id="KW-0560">Oxidoreductase</keyword>
<dbReference type="Proteomes" id="UP000032452">
    <property type="component" value="Unassembled WGS sequence"/>
</dbReference>
<evidence type="ECO:0000313" key="9">
    <source>
        <dbReference type="EMBL" id="KJH72031.1"/>
    </source>
</evidence>
<keyword evidence="4" id="KW-0732">Signal</keyword>
<dbReference type="SUPFAM" id="SSF46626">
    <property type="entry name" value="Cytochrome c"/>
    <property type="match status" value="2"/>
</dbReference>
<protein>
    <submittedName>
        <fullName evidence="9">Cytochrome C peroxidase</fullName>
    </submittedName>
</protein>
<evidence type="ECO:0000256" key="2">
    <source>
        <dbReference type="ARBA" id="ARBA00022617"/>
    </source>
</evidence>
<dbReference type="PATRIC" id="fig|1618023.3.peg.3737"/>
<dbReference type="PROSITE" id="PS51007">
    <property type="entry name" value="CYTC"/>
    <property type="match status" value="1"/>
</dbReference>
<dbReference type="Gene3D" id="1.10.760.10">
    <property type="entry name" value="Cytochrome c-like domain"/>
    <property type="match status" value="2"/>
</dbReference>
<evidence type="ECO:0000256" key="1">
    <source>
        <dbReference type="ARBA" id="ARBA00004196"/>
    </source>
</evidence>
<evidence type="ECO:0000256" key="3">
    <source>
        <dbReference type="ARBA" id="ARBA00022723"/>
    </source>
</evidence>
<proteinExistence type="predicted"/>
<dbReference type="InterPro" id="IPR051395">
    <property type="entry name" value="Cytochrome_c_Peroxidase/MauG"/>
</dbReference>
<accession>A0A0D8ZXT3</accession>
<dbReference type="GO" id="GO:0004130">
    <property type="term" value="F:cytochrome-c peroxidase activity"/>
    <property type="evidence" value="ECO:0007669"/>
    <property type="project" value="TreeGrafter"/>
</dbReference>
<evidence type="ECO:0000256" key="7">
    <source>
        <dbReference type="PROSITE-ProRule" id="PRU00433"/>
    </source>
</evidence>
<keyword evidence="2 7" id="KW-0349">Heme</keyword>
<dbReference type="GO" id="GO:0020037">
    <property type="term" value="F:heme binding"/>
    <property type="evidence" value="ECO:0007669"/>
    <property type="project" value="InterPro"/>
</dbReference>
<keyword evidence="6 7" id="KW-0408">Iron</keyword>
<dbReference type="InterPro" id="IPR036909">
    <property type="entry name" value="Cyt_c-like_dom_sf"/>
</dbReference>
<dbReference type="GO" id="GO:0046872">
    <property type="term" value="F:metal ion binding"/>
    <property type="evidence" value="ECO:0007669"/>
    <property type="project" value="UniProtKB-KW"/>
</dbReference>
<keyword evidence="10" id="KW-1185">Reference proteome</keyword>
<evidence type="ECO:0000256" key="4">
    <source>
        <dbReference type="ARBA" id="ARBA00022729"/>
    </source>
</evidence>
<feature type="domain" description="Cytochrome c" evidence="8">
    <location>
        <begin position="334"/>
        <end position="513"/>
    </location>
</feature>
<comment type="subcellular location">
    <subcellularLocation>
        <location evidence="1">Cell envelope</location>
    </subcellularLocation>
</comment>
<keyword evidence="9" id="KW-0575">Peroxidase</keyword>
<dbReference type="PANTHER" id="PTHR30600">
    <property type="entry name" value="CYTOCHROME C PEROXIDASE-RELATED"/>
    <property type="match status" value="1"/>
</dbReference>
<evidence type="ECO:0000256" key="5">
    <source>
        <dbReference type="ARBA" id="ARBA00023002"/>
    </source>
</evidence>
<dbReference type="InterPro" id="IPR009056">
    <property type="entry name" value="Cyt_c-like_dom"/>
</dbReference>
<evidence type="ECO:0000313" key="10">
    <source>
        <dbReference type="Proteomes" id="UP000032452"/>
    </source>
</evidence>
<dbReference type="Pfam" id="PF03150">
    <property type="entry name" value="CCP_MauG"/>
    <property type="match status" value="1"/>
</dbReference>
<dbReference type="STRING" id="1618023.UH38_09910"/>
<evidence type="ECO:0000256" key="6">
    <source>
        <dbReference type="ARBA" id="ARBA00023004"/>
    </source>
</evidence>
<comment type="caution">
    <text evidence="9">The sequence shown here is derived from an EMBL/GenBank/DDBJ whole genome shotgun (WGS) entry which is preliminary data.</text>
</comment>
<evidence type="ECO:0000259" key="8">
    <source>
        <dbReference type="PROSITE" id="PS51007"/>
    </source>
</evidence>
<keyword evidence="3 7" id="KW-0479">Metal-binding</keyword>
<organism evidence="9 10">
    <name type="scientific">Aliterella atlantica CENA595</name>
    <dbReference type="NCBI Taxonomy" id="1618023"/>
    <lineage>
        <taxon>Bacteria</taxon>
        <taxon>Bacillati</taxon>
        <taxon>Cyanobacteriota</taxon>
        <taxon>Cyanophyceae</taxon>
        <taxon>Chroococcidiopsidales</taxon>
        <taxon>Aliterellaceae</taxon>
        <taxon>Aliterella</taxon>
    </lineage>
</organism>
<dbReference type="InterPro" id="IPR004852">
    <property type="entry name" value="Di-haem_cyt_c_peroxidsae"/>
</dbReference>
<dbReference type="GO" id="GO:0009055">
    <property type="term" value="F:electron transfer activity"/>
    <property type="evidence" value="ECO:0007669"/>
    <property type="project" value="InterPro"/>
</dbReference>
<dbReference type="PANTHER" id="PTHR30600:SF10">
    <property type="entry name" value="BLL6722 PROTEIN"/>
    <property type="match status" value="1"/>
</dbReference>
<name>A0A0D8ZXT3_9CYAN</name>